<feature type="region of interest" description="Disordered" evidence="2">
    <location>
        <begin position="266"/>
        <end position="303"/>
    </location>
</feature>
<dbReference type="PANTHER" id="PTHR15131:SF3">
    <property type="entry name" value="SNRNA-ACTIVATING PROTEIN COMPLEX SUBUNIT 1"/>
    <property type="match status" value="1"/>
</dbReference>
<feature type="compositionally biased region" description="Polar residues" evidence="2">
    <location>
        <begin position="776"/>
        <end position="795"/>
    </location>
</feature>
<evidence type="ECO:0000313" key="4">
    <source>
        <dbReference type="EMBL" id="KUF76592.1"/>
    </source>
</evidence>
<feature type="compositionally biased region" description="Polar residues" evidence="2">
    <location>
        <begin position="447"/>
        <end position="462"/>
    </location>
</feature>
<feature type="region of interest" description="Disordered" evidence="2">
    <location>
        <begin position="729"/>
        <end position="798"/>
    </location>
</feature>
<dbReference type="Gene3D" id="1.25.40.20">
    <property type="entry name" value="Ankyrin repeat-containing domain"/>
    <property type="match status" value="1"/>
</dbReference>
<feature type="compositionally biased region" description="Low complexity" evidence="2">
    <location>
        <begin position="729"/>
        <end position="739"/>
    </location>
</feature>
<evidence type="ECO:0000256" key="2">
    <source>
        <dbReference type="SAM" id="MobiDB-lite"/>
    </source>
</evidence>
<organism evidence="4 5">
    <name type="scientific">Phytophthora nicotianae</name>
    <name type="common">Potato buckeye rot agent</name>
    <name type="synonym">Phytophthora parasitica</name>
    <dbReference type="NCBI Taxonomy" id="4792"/>
    <lineage>
        <taxon>Eukaryota</taxon>
        <taxon>Sar</taxon>
        <taxon>Stramenopiles</taxon>
        <taxon>Oomycota</taxon>
        <taxon>Peronosporomycetes</taxon>
        <taxon>Peronosporales</taxon>
        <taxon>Peronosporaceae</taxon>
        <taxon>Phytophthora</taxon>
    </lineage>
</organism>
<feature type="compositionally biased region" description="Polar residues" evidence="2">
    <location>
        <begin position="483"/>
        <end position="494"/>
    </location>
</feature>
<dbReference type="OrthoDB" id="161023at2759"/>
<feature type="region of interest" description="Disordered" evidence="2">
    <location>
        <begin position="814"/>
        <end position="841"/>
    </location>
</feature>
<feature type="region of interest" description="Disordered" evidence="2">
    <location>
        <begin position="878"/>
        <end position="935"/>
    </location>
</feature>
<dbReference type="GO" id="GO:0042796">
    <property type="term" value="P:snRNA transcription by RNA polymerase III"/>
    <property type="evidence" value="ECO:0007669"/>
    <property type="project" value="TreeGrafter"/>
</dbReference>
<dbReference type="SUPFAM" id="SSF49265">
    <property type="entry name" value="Fibronectin type III"/>
    <property type="match status" value="1"/>
</dbReference>
<dbReference type="GO" id="GO:0019185">
    <property type="term" value="C:snRNA-activating protein complex"/>
    <property type="evidence" value="ECO:0007669"/>
    <property type="project" value="TreeGrafter"/>
</dbReference>
<feature type="region of interest" description="Disordered" evidence="2">
    <location>
        <begin position="343"/>
        <end position="385"/>
    </location>
</feature>
<keyword evidence="1" id="KW-0040">ANK repeat</keyword>
<dbReference type="PROSITE" id="PS50853">
    <property type="entry name" value="FN3"/>
    <property type="match status" value="1"/>
</dbReference>
<dbReference type="InterPro" id="IPR019188">
    <property type="entry name" value="SNAPC1"/>
</dbReference>
<feature type="compositionally biased region" description="Polar residues" evidence="2">
    <location>
        <begin position="285"/>
        <end position="298"/>
    </location>
</feature>
<dbReference type="InterPro" id="IPR002110">
    <property type="entry name" value="Ankyrin_rpt"/>
</dbReference>
<evidence type="ECO:0000256" key="1">
    <source>
        <dbReference type="PROSITE-ProRule" id="PRU00023"/>
    </source>
</evidence>
<comment type="caution">
    <text evidence="4">The sequence shown here is derived from an EMBL/GenBank/DDBJ whole genome shotgun (WGS) entry which is preliminary data.</text>
</comment>
<dbReference type="AlphaFoldDB" id="A0A0W8BXV7"/>
<dbReference type="GO" id="GO:0043565">
    <property type="term" value="F:sequence-specific DNA binding"/>
    <property type="evidence" value="ECO:0007669"/>
    <property type="project" value="TreeGrafter"/>
</dbReference>
<feature type="repeat" description="ANK" evidence="1">
    <location>
        <begin position="1012"/>
        <end position="1038"/>
    </location>
</feature>
<dbReference type="Pfam" id="PF00041">
    <property type="entry name" value="fn3"/>
    <property type="match status" value="1"/>
</dbReference>
<feature type="compositionally biased region" description="Low complexity" evidence="2">
    <location>
        <begin position="266"/>
        <end position="280"/>
    </location>
</feature>
<evidence type="ECO:0000259" key="3">
    <source>
        <dbReference type="PROSITE" id="PS50853"/>
    </source>
</evidence>
<evidence type="ECO:0000313" key="5">
    <source>
        <dbReference type="Proteomes" id="UP000052943"/>
    </source>
</evidence>
<dbReference type="SMART" id="SM00060">
    <property type="entry name" value="FN3"/>
    <property type="match status" value="1"/>
</dbReference>
<feature type="compositionally biased region" description="Basic residues" evidence="2">
    <location>
        <begin position="748"/>
        <end position="761"/>
    </location>
</feature>
<feature type="region of interest" description="Disordered" evidence="2">
    <location>
        <begin position="1"/>
        <end position="37"/>
    </location>
</feature>
<dbReference type="Pfam" id="PF09808">
    <property type="entry name" value="SNAPC1"/>
    <property type="match status" value="1"/>
</dbReference>
<feature type="compositionally biased region" description="Basic residues" evidence="2">
    <location>
        <begin position="892"/>
        <end position="903"/>
    </location>
</feature>
<dbReference type="EMBL" id="LNFO01005750">
    <property type="protein sequence ID" value="KUF76592.1"/>
    <property type="molecule type" value="Genomic_DNA"/>
</dbReference>
<feature type="region of interest" description="Disordered" evidence="2">
    <location>
        <begin position="610"/>
        <end position="692"/>
    </location>
</feature>
<dbReference type="InterPro" id="IPR013783">
    <property type="entry name" value="Ig-like_fold"/>
</dbReference>
<feature type="region of interest" description="Disordered" evidence="2">
    <location>
        <begin position="520"/>
        <end position="580"/>
    </location>
</feature>
<feature type="region of interest" description="Disordered" evidence="2">
    <location>
        <begin position="443"/>
        <end position="503"/>
    </location>
</feature>
<gene>
    <name evidence="4" type="ORF">AM587_10012322</name>
</gene>
<dbReference type="InterPro" id="IPR003961">
    <property type="entry name" value="FN3_dom"/>
</dbReference>
<dbReference type="PANTHER" id="PTHR15131">
    <property type="entry name" value="SMALL NUCLEAR RNA ACTIVATING COMPLEX, POLYPEPTIDE 1"/>
    <property type="match status" value="1"/>
</dbReference>
<reference evidence="4 5" key="1">
    <citation type="submission" date="2015-11" db="EMBL/GenBank/DDBJ databases">
        <title>Genomes and virulence difference between two physiological races of Phytophthora nicotianae.</title>
        <authorList>
            <person name="Liu H."/>
            <person name="Ma X."/>
            <person name="Yu H."/>
            <person name="Fang D."/>
            <person name="Li Y."/>
            <person name="Wang X."/>
            <person name="Wang W."/>
            <person name="Dong Y."/>
            <person name="Xiao B."/>
        </authorList>
    </citation>
    <scope>NUCLEOTIDE SEQUENCE [LARGE SCALE GENOMIC DNA]</scope>
    <source>
        <strain evidence="5">race 0</strain>
    </source>
</reference>
<dbReference type="InterPro" id="IPR036116">
    <property type="entry name" value="FN3_sf"/>
</dbReference>
<accession>A0A0W8BXV7</accession>
<dbReference type="PROSITE" id="PS50088">
    <property type="entry name" value="ANK_REPEAT"/>
    <property type="match status" value="1"/>
</dbReference>
<dbReference type="PROSITE" id="PS50297">
    <property type="entry name" value="ANK_REP_REGION"/>
    <property type="match status" value="1"/>
</dbReference>
<dbReference type="Proteomes" id="UP000052943">
    <property type="component" value="Unassembled WGS sequence"/>
</dbReference>
<dbReference type="Gene3D" id="2.60.40.10">
    <property type="entry name" value="Immunoglobulins"/>
    <property type="match status" value="1"/>
</dbReference>
<dbReference type="GO" id="GO:0042795">
    <property type="term" value="P:snRNA transcription by RNA polymerase II"/>
    <property type="evidence" value="ECO:0007669"/>
    <property type="project" value="TreeGrafter"/>
</dbReference>
<feature type="domain" description="Fibronectin type-III" evidence="3">
    <location>
        <begin position="1108"/>
        <end position="1226"/>
    </location>
</feature>
<sequence>MNEGVANGLVCGLTRPPLPPKPRASNRSRKQREREVPDVDWERSLQHFAAAVSDDLDDLHARFLQENELTFAGWKRLWTDARMSAAFHVEFWESSPTNTHKTILQQTLDALVCCIEERDGVFESAADVGALISRVFALYCAYTVQLGNPKHKIDVDPQSWTALLTINFAMCGAGSSLFPTAAREVRAMMHRLVVEENAFLRCLQGFGPSVRVRNRVLRVQTAGVAGAGQDVSLSAASGHEEDAPVKKTTMEQLKALNDRYQELMSRSRSAAAATSAGLSGRRSKPTLSASLTSSTQEAGNGGHDLDRALAEYVEYKANEEVRRRDRIVRAVVARKYDKSRNILEQTSSDGRSNGLDRSDRSSVASVPLSPMAAPASITRDRSGSEDFLAELESELHADISSEQVDPATTKQAARTNQTSILSEISEADSDALADLERELEQSVGAGLSQNGRKTNPKKSSSPARRKRGRSPANTVSRVEPTTALASRRTTAEKQSSAISEISEADSDAFADLERELGHSVELVSSQKVPEQPSSPPQNRKRGRDFAAPGILPRKAARTASSTQKPARPTPKRARSDSVASTMSWAAASTADSDGLAEIQAELDAIPTLAGPLETAPVNPSRGRKTQQRSSDGIVHPATKSKSKTRVKQPTGQFSARGQKRKPQAVDVDDRLNHQVQSTHQRPERRTNEPVDEVLLRRSSRLSSVASEADSNALEELERELNATAATLGAAPSLSAPAPGKATPQKRNAPVKRSTRNNTKKQRPNETHISIGKQRASKSNPKAPQESSRMSFVSSDNESDGLTELVAELDTVATQTSTTVKQMRPDRSSTSGKKATVSALSHRVLEPAVPAGLRRSARLSSVASDTESDGLEDLMAELDSTPAASKLPTTRPRVTRKQQTRKSKSSQAKEGPNTRKPRALPAPTKQKRVAVRKASTSQAVAAPLPMGKADDVAEEESVDLAWRVELLRALITGDLPNVKRVILTHIEAISAPFTTAMPAWTLQWEGMYWWMLQNATPLFVASAYSRPEVVQWLLLNGADRSTACYLKQTPIQIVGECCAHAAISDRSRDSKAIVADSAACIRLLEEPPSLPSPPTNDVSFSSSYASEVVITTTSDMQQTVYKCLLRASWQTPLSNGAIIDKYELRYRRLASENESETSTGQEDKKSVGNSTVTWCLESVVHNRKSRQQSALIEGLQFNTVYEFMLRSWNAAGKGEWSQSFQTKTPAVPTRSVVAV</sequence>
<name>A0A0W8BXV7_PHYNI</name>
<dbReference type="CDD" id="cd00063">
    <property type="entry name" value="FN3"/>
    <property type="match status" value="1"/>
</dbReference>
<protein>
    <recommendedName>
        <fullName evidence="3">Fibronectin type-III domain-containing protein</fullName>
    </recommendedName>
</protein>
<proteinExistence type="predicted"/>
<dbReference type="InterPro" id="IPR036770">
    <property type="entry name" value="Ankyrin_rpt-contain_sf"/>
</dbReference>